<organism evidence="3 4">
    <name type="scientific">Rhizorhabdus dicambivorans</name>
    <dbReference type="NCBI Taxonomy" id="1850238"/>
    <lineage>
        <taxon>Bacteria</taxon>
        <taxon>Pseudomonadati</taxon>
        <taxon>Pseudomonadota</taxon>
        <taxon>Alphaproteobacteria</taxon>
        <taxon>Sphingomonadales</taxon>
        <taxon>Sphingomonadaceae</taxon>
        <taxon>Rhizorhabdus</taxon>
    </lineage>
</organism>
<feature type="compositionally biased region" description="Basic residues" evidence="1">
    <location>
        <begin position="1"/>
        <end position="11"/>
    </location>
</feature>
<dbReference type="InterPro" id="IPR029063">
    <property type="entry name" value="SAM-dependent_MTases_sf"/>
</dbReference>
<dbReference type="CDD" id="cd02440">
    <property type="entry name" value="AdoMet_MTases"/>
    <property type="match status" value="1"/>
</dbReference>
<reference evidence="3 4" key="1">
    <citation type="submission" date="2017-09" db="EMBL/GenBank/DDBJ databases">
        <title>The Catabolism of 3,6-Dichlorosalicylic acid is Initiated by the Cytochrome P450 Monooxygenase DsmABC in Rhizorhabdus dicambivorans Ndbn-20.</title>
        <authorList>
            <person name="Na L."/>
        </authorList>
    </citation>
    <scope>NUCLEOTIDE SEQUENCE [LARGE SCALE GENOMIC DNA]</scope>
    <source>
        <strain evidence="3 4">Ndbn-20m</strain>
    </source>
</reference>
<gene>
    <name evidence="3" type="ORF">COO09_16555</name>
</gene>
<evidence type="ECO:0000256" key="1">
    <source>
        <dbReference type="SAM" id="MobiDB-lite"/>
    </source>
</evidence>
<proteinExistence type="predicted"/>
<dbReference type="InterPro" id="IPR041698">
    <property type="entry name" value="Methyltransf_25"/>
</dbReference>
<keyword evidence="3" id="KW-0489">Methyltransferase</keyword>
<dbReference type="AlphaFoldDB" id="A0A2A4FTT9"/>
<keyword evidence="3" id="KW-0808">Transferase</keyword>
<dbReference type="GO" id="GO:0008168">
    <property type="term" value="F:methyltransferase activity"/>
    <property type="evidence" value="ECO:0007669"/>
    <property type="project" value="UniProtKB-KW"/>
</dbReference>
<keyword evidence="4" id="KW-1185">Reference proteome</keyword>
<dbReference type="EMBL" id="NWUF01000018">
    <property type="protein sequence ID" value="PCE41114.1"/>
    <property type="molecule type" value="Genomic_DNA"/>
</dbReference>
<accession>A0A2A4FTT9</accession>
<name>A0A2A4FTT9_9SPHN</name>
<evidence type="ECO:0000259" key="2">
    <source>
        <dbReference type="Pfam" id="PF13649"/>
    </source>
</evidence>
<dbReference type="OrthoDB" id="8201751at2"/>
<evidence type="ECO:0000313" key="3">
    <source>
        <dbReference type="EMBL" id="PCE41114.1"/>
    </source>
</evidence>
<feature type="domain" description="Methyltransferase" evidence="2">
    <location>
        <begin position="94"/>
        <end position="198"/>
    </location>
</feature>
<evidence type="ECO:0000313" key="4">
    <source>
        <dbReference type="Proteomes" id="UP000218934"/>
    </source>
</evidence>
<dbReference type="Gene3D" id="3.40.50.150">
    <property type="entry name" value="Vaccinia Virus protein VP39"/>
    <property type="match status" value="1"/>
</dbReference>
<dbReference type="SUPFAM" id="SSF53335">
    <property type="entry name" value="S-adenosyl-L-methionine-dependent methyltransferases"/>
    <property type="match status" value="1"/>
</dbReference>
<dbReference type="KEGG" id="rdi:CMV14_16505"/>
<feature type="region of interest" description="Disordered" evidence="1">
    <location>
        <begin position="1"/>
        <end position="26"/>
    </location>
</feature>
<dbReference type="GO" id="GO:0032259">
    <property type="term" value="P:methylation"/>
    <property type="evidence" value="ECO:0007669"/>
    <property type="project" value="UniProtKB-KW"/>
</dbReference>
<dbReference type="Pfam" id="PF13649">
    <property type="entry name" value="Methyltransf_25"/>
    <property type="match status" value="1"/>
</dbReference>
<protein>
    <submittedName>
        <fullName evidence="3">Class I SAM-dependent methyltransferase</fullName>
    </submittedName>
</protein>
<comment type="caution">
    <text evidence="3">The sequence shown here is derived from an EMBL/GenBank/DDBJ whole genome shotgun (WGS) entry which is preliminary data.</text>
</comment>
<sequence>MPAGRYRGHRTRFIETPQMHESPLSGPSEPVSLCELTAAAYDAYSAAFLNQVDGEPCSLRLAGRGSGEVDRQIWARIDGELVAMRSAGITSVRILDAGSGPGLWLIQTVQRARQLGFTMIEGEGFDISPEMIVQAHRLAIDLIDDHIALRFHVADIASARRSLLNGSFDVTLCLYNVLNHLPADLHEGVARELSRITKRAVIATVRTIKGPPTIYVQPIDRARAFQQDNLAGRMDVVMADGRHLSMASHLFSSDELRRLFAPYVSIAELSGLDIFRQRFAPHPNWGAATTSSGKPDTTLDVLERRYASDPAFVDQAVHLLLVGLPHARIPAR</sequence>
<dbReference type="Proteomes" id="UP000218934">
    <property type="component" value="Unassembled WGS sequence"/>
</dbReference>